<accession>A0A2M4C6F0</accession>
<reference evidence="1" key="1">
    <citation type="submission" date="2018-01" db="EMBL/GenBank/DDBJ databases">
        <title>An insight into the sialome of Amazonian anophelines.</title>
        <authorList>
            <person name="Ribeiro J.M."/>
            <person name="Scarpassa V."/>
            <person name="Calvo E."/>
        </authorList>
    </citation>
    <scope>NUCLEOTIDE SEQUENCE</scope>
    <source>
        <tissue evidence="1">Salivary glands</tissue>
    </source>
</reference>
<evidence type="ECO:0000313" key="1">
    <source>
        <dbReference type="EMBL" id="MBW60815.1"/>
    </source>
</evidence>
<proteinExistence type="predicted"/>
<protein>
    <submittedName>
        <fullName evidence="1">Putative secreted protein</fullName>
    </submittedName>
</protein>
<dbReference type="EMBL" id="GGFJ01011674">
    <property type="protein sequence ID" value="MBW60815.1"/>
    <property type="molecule type" value="Transcribed_RNA"/>
</dbReference>
<sequence>MRWKPSAPHRSRTSRAPAAAATVAATDLLTASLSTLSLSPFSFSLPLPFSNFSLSLSAFFLTKKHKIKTELMDSTKRPSKLTANPFLPRCCVHGATDENKKTIPKNTLQPPKPLLLCSRSRLAPQLLLQEDGNIFQVFSASKLSASLQQALALDLLPG</sequence>
<name>A0A2M4C6F0_9DIPT</name>
<organism evidence="1">
    <name type="scientific">Anopheles marajoara</name>
    <dbReference type="NCBI Taxonomy" id="58244"/>
    <lineage>
        <taxon>Eukaryota</taxon>
        <taxon>Metazoa</taxon>
        <taxon>Ecdysozoa</taxon>
        <taxon>Arthropoda</taxon>
        <taxon>Hexapoda</taxon>
        <taxon>Insecta</taxon>
        <taxon>Pterygota</taxon>
        <taxon>Neoptera</taxon>
        <taxon>Endopterygota</taxon>
        <taxon>Diptera</taxon>
        <taxon>Nematocera</taxon>
        <taxon>Culicoidea</taxon>
        <taxon>Culicidae</taxon>
        <taxon>Anophelinae</taxon>
        <taxon>Anopheles</taxon>
    </lineage>
</organism>
<dbReference type="AlphaFoldDB" id="A0A2M4C6F0"/>